<evidence type="ECO:0000259" key="1">
    <source>
        <dbReference type="Pfam" id="PF05699"/>
    </source>
</evidence>
<organism evidence="2 3">
    <name type="scientific">Cinara cedri</name>
    <dbReference type="NCBI Taxonomy" id="506608"/>
    <lineage>
        <taxon>Eukaryota</taxon>
        <taxon>Metazoa</taxon>
        <taxon>Ecdysozoa</taxon>
        <taxon>Arthropoda</taxon>
        <taxon>Hexapoda</taxon>
        <taxon>Insecta</taxon>
        <taxon>Pterygota</taxon>
        <taxon>Neoptera</taxon>
        <taxon>Paraneoptera</taxon>
        <taxon>Hemiptera</taxon>
        <taxon>Sternorrhyncha</taxon>
        <taxon>Aphidomorpha</taxon>
        <taxon>Aphidoidea</taxon>
        <taxon>Aphididae</taxon>
        <taxon>Lachninae</taxon>
        <taxon>Cinara</taxon>
    </lineage>
</organism>
<dbReference type="Pfam" id="PF05699">
    <property type="entry name" value="Dimer_Tnp_hAT"/>
    <property type="match status" value="1"/>
</dbReference>
<sequence>YLFIGTQLRTRYVGLNEINDLFSCILRRGVISDDDIIIGAKKLADEFEDFNPAELARQIESFNILFSSELESCNSVFDMTKLLVIENYNLITSFPDLLTTFYLFLTLPVTVASAERSFSKLKLIKSYLRNTLSQTRLSGLAMISIENERAKKSNMSALIKSFAQD</sequence>
<accession>A0A5E4N2K1</accession>
<feature type="domain" description="HAT C-terminal dimerisation" evidence="1">
    <location>
        <begin position="89"/>
        <end position="147"/>
    </location>
</feature>
<feature type="non-terminal residue" evidence="2">
    <location>
        <position position="165"/>
    </location>
</feature>
<gene>
    <name evidence="2" type="ORF">CINCED_3A021994</name>
</gene>
<dbReference type="PANTHER" id="PTHR45749">
    <property type="match status" value="1"/>
</dbReference>
<dbReference type="AlphaFoldDB" id="A0A5E4N2K1"/>
<dbReference type="PANTHER" id="PTHR45749:SF21">
    <property type="entry name" value="DUF4371 DOMAIN-CONTAINING PROTEIN"/>
    <property type="match status" value="1"/>
</dbReference>
<protein>
    <submittedName>
        <fullName evidence="2">HAT, C-terminal dimerisation domain</fullName>
    </submittedName>
</protein>
<evidence type="ECO:0000313" key="3">
    <source>
        <dbReference type="Proteomes" id="UP000325440"/>
    </source>
</evidence>
<reference evidence="2 3" key="1">
    <citation type="submission" date="2019-08" db="EMBL/GenBank/DDBJ databases">
        <authorList>
            <person name="Alioto T."/>
            <person name="Alioto T."/>
            <person name="Gomez Garrido J."/>
        </authorList>
    </citation>
    <scope>NUCLEOTIDE SEQUENCE [LARGE SCALE GENOMIC DNA]</scope>
</reference>
<dbReference type="EMBL" id="CABPRJ010001512">
    <property type="protein sequence ID" value="VVC38870.1"/>
    <property type="molecule type" value="Genomic_DNA"/>
</dbReference>
<dbReference type="Proteomes" id="UP000325440">
    <property type="component" value="Unassembled WGS sequence"/>
</dbReference>
<dbReference type="GO" id="GO:0046983">
    <property type="term" value="F:protein dimerization activity"/>
    <property type="evidence" value="ECO:0007669"/>
    <property type="project" value="InterPro"/>
</dbReference>
<keyword evidence="3" id="KW-1185">Reference proteome</keyword>
<proteinExistence type="predicted"/>
<dbReference type="InterPro" id="IPR008906">
    <property type="entry name" value="HATC_C_dom"/>
</dbReference>
<name>A0A5E4N2K1_9HEMI</name>
<feature type="non-terminal residue" evidence="2">
    <location>
        <position position="1"/>
    </location>
</feature>
<dbReference type="OrthoDB" id="6611240at2759"/>
<evidence type="ECO:0000313" key="2">
    <source>
        <dbReference type="EMBL" id="VVC38870.1"/>
    </source>
</evidence>